<feature type="domain" description="HIG1" evidence="5">
    <location>
        <begin position="1"/>
        <end position="62"/>
    </location>
</feature>
<proteinExistence type="predicted"/>
<dbReference type="AlphaFoldDB" id="A0A1I7NU85"/>
<evidence type="ECO:0000256" key="2">
    <source>
        <dbReference type="ARBA" id="ARBA00022989"/>
    </source>
</evidence>
<dbReference type="RefSeq" id="WP_092869055.1">
    <property type="nucleotide sequence ID" value="NZ_FPCH01000003.1"/>
</dbReference>
<dbReference type="Pfam" id="PF04588">
    <property type="entry name" value="HIG_1_N"/>
    <property type="match status" value="1"/>
</dbReference>
<dbReference type="NCBIfam" id="NF033233">
    <property type="entry name" value="twin_helix"/>
    <property type="match status" value="1"/>
</dbReference>
<keyword evidence="3 4" id="KW-0472">Membrane</keyword>
<evidence type="ECO:0000256" key="1">
    <source>
        <dbReference type="ARBA" id="ARBA00022692"/>
    </source>
</evidence>
<evidence type="ECO:0000256" key="3">
    <source>
        <dbReference type="ARBA" id="ARBA00023136"/>
    </source>
</evidence>
<dbReference type="InterPro" id="IPR007667">
    <property type="entry name" value="Hypoxia_induced_domain"/>
</dbReference>
<dbReference type="EMBL" id="FPCH01000003">
    <property type="protein sequence ID" value="SFV38217.1"/>
    <property type="molecule type" value="Genomic_DNA"/>
</dbReference>
<evidence type="ECO:0000256" key="4">
    <source>
        <dbReference type="SAM" id="Phobius"/>
    </source>
</evidence>
<dbReference type="Proteomes" id="UP000199423">
    <property type="component" value="Unassembled WGS sequence"/>
</dbReference>
<accession>A0A1I7NU85</accession>
<protein>
    <submittedName>
        <fullName evidence="6">Hypoxia induced protein conserved region</fullName>
    </submittedName>
</protein>
<name>A0A1I7NU85_9HYPH</name>
<keyword evidence="7" id="KW-1185">Reference proteome</keyword>
<reference evidence="7" key="1">
    <citation type="submission" date="2016-10" db="EMBL/GenBank/DDBJ databases">
        <authorList>
            <person name="Varghese N."/>
            <person name="Submissions S."/>
        </authorList>
    </citation>
    <scope>NUCLEOTIDE SEQUENCE [LARGE SCALE GENOMIC DNA]</scope>
    <source>
        <strain evidence="7">DSM 1565</strain>
    </source>
</reference>
<feature type="transmembrane region" description="Helical" evidence="4">
    <location>
        <begin position="6"/>
        <end position="28"/>
    </location>
</feature>
<dbReference type="STRING" id="51670.SAMN04488557_3626"/>
<dbReference type="PROSITE" id="PS51503">
    <property type="entry name" value="HIG1"/>
    <property type="match status" value="1"/>
</dbReference>
<gene>
    <name evidence="6" type="ORF">SAMN04488557_3626</name>
</gene>
<evidence type="ECO:0000313" key="6">
    <source>
        <dbReference type="EMBL" id="SFV38217.1"/>
    </source>
</evidence>
<feature type="transmembrane region" description="Helical" evidence="4">
    <location>
        <begin position="40"/>
        <end position="60"/>
    </location>
</feature>
<evidence type="ECO:0000259" key="5">
    <source>
        <dbReference type="PROSITE" id="PS51503"/>
    </source>
</evidence>
<dbReference type="OrthoDB" id="7951376at2"/>
<dbReference type="Gene3D" id="6.10.140.1320">
    <property type="match status" value="1"/>
</dbReference>
<evidence type="ECO:0000313" key="7">
    <source>
        <dbReference type="Proteomes" id="UP000199423"/>
    </source>
</evidence>
<organism evidence="6 7">
    <name type="scientific">Hyphomicrobium facile</name>
    <dbReference type="NCBI Taxonomy" id="51670"/>
    <lineage>
        <taxon>Bacteria</taxon>
        <taxon>Pseudomonadati</taxon>
        <taxon>Pseudomonadota</taxon>
        <taxon>Alphaproteobacteria</taxon>
        <taxon>Hyphomicrobiales</taxon>
        <taxon>Hyphomicrobiaceae</taxon>
        <taxon>Hyphomicrobium</taxon>
    </lineage>
</organism>
<keyword evidence="2 4" id="KW-1133">Transmembrane helix</keyword>
<keyword evidence="1 4" id="KW-0812">Transmembrane</keyword>
<sequence length="62" mass="7182">MQTILYHATTIAVFAVLIVLLFGFWNMMKGKNPNLSQKLMRWRVGLQFVAILIILAYVFVTH</sequence>